<evidence type="ECO:0000256" key="7">
    <source>
        <dbReference type="ARBA" id="ARBA00022801"/>
    </source>
</evidence>
<proteinExistence type="inferred from homology"/>
<keyword evidence="5 13" id="KW-0540">Nuclease</keyword>
<dbReference type="NCBIfam" id="TIGR00372">
    <property type="entry name" value="cas4"/>
    <property type="match status" value="1"/>
</dbReference>
<evidence type="ECO:0000256" key="1">
    <source>
        <dbReference type="ARBA" id="ARBA00001966"/>
    </source>
</evidence>
<dbReference type="OrthoDB" id="106526at2157"/>
<dbReference type="GO" id="GO:0004527">
    <property type="term" value="F:exonuclease activity"/>
    <property type="evidence" value="ECO:0007669"/>
    <property type="project" value="UniProtKB-KW"/>
</dbReference>
<keyword evidence="10 13" id="KW-0411">Iron-sulfur</keyword>
<evidence type="ECO:0000256" key="12">
    <source>
        <dbReference type="ARBA" id="ARBA00023211"/>
    </source>
</evidence>
<evidence type="ECO:0000256" key="3">
    <source>
        <dbReference type="ARBA" id="ARBA00012768"/>
    </source>
</evidence>
<name>A0A483CMV9_9EURY</name>
<dbReference type="AlphaFoldDB" id="A0A483CMV9"/>
<feature type="domain" description="DUF83" evidence="14">
    <location>
        <begin position="106"/>
        <end position="202"/>
    </location>
</feature>
<evidence type="ECO:0000256" key="9">
    <source>
        <dbReference type="ARBA" id="ARBA00023004"/>
    </source>
</evidence>
<keyword evidence="6 13" id="KW-0479">Metal-binding</keyword>
<gene>
    <name evidence="15" type="primary">cas4</name>
    <name evidence="15" type="ORF">CUJ86_07880</name>
</gene>
<keyword evidence="11 13" id="KW-0051">Antiviral defense</keyword>
<evidence type="ECO:0000256" key="8">
    <source>
        <dbReference type="ARBA" id="ARBA00022839"/>
    </source>
</evidence>
<dbReference type="GO" id="GO:0046872">
    <property type="term" value="F:metal ion binding"/>
    <property type="evidence" value="ECO:0007669"/>
    <property type="project" value="UniProtKB-KW"/>
</dbReference>
<evidence type="ECO:0000313" key="16">
    <source>
        <dbReference type="Proteomes" id="UP000292580"/>
    </source>
</evidence>
<evidence type="ECO:0000259" key="14">
    <source>
        <dbReference type="Pfam" id="PF01930"/>
    </source>
</evidence>
<reference evidence="15 16" key="1">
    <citation type="submission" date="2017-11" db="EMBL/GenBank/DDBJ databases">
        <title>Isolation and Characterization of Methanofollis Species from Methane Seep Offshore SW Taiwan.</title>
        <authorList>
            <person name="Teng N.-H."/>
            <person name="Lai M.-C."/>
            <person name="Chen S.-C."/>
        </authorList>
    </citation>
    <scope>NUCLEOTIDE SEQUENCE [LARGE SCALE GENOMIC DNA]</scope>
    <source>
        <strain evidence="15 16">FWC-SCC2</strain>
    </source>
</reference>
<evidence type="ECO:0000256" key="13">
    <source>
        <dbReference type="RuleBase" id="RU365022"/>
    </source>
</evidence>
<dbReference type="GO" id="GO:0051607">
    <property type="term" value="P:defense response to virus"/>
    <property type="evidence" value="ECO:0007669"/>
    <property type="project" value="UniProtKB-KW"/>
</dbReference>
<comment type="cofactor">
    <cofactor evidence="13">
        <name>Mg(2+)</name>
        <dbReference type="ChEBI" id="CHEBI:18420"/>
    </cofactor>
    <cofactor evidence="13">
        <name>Mn(2+)</name>
        <dbReference type="ChEBI" id="CHEBI:29035"/>
    </cofactor>
    <text evidence="13">Mg(2+) or Mn(2+) required for ssDNA cleavage activity.</text>
</comment>
<evidence type="ECO:0000256" key="10">
    <source>
        <dbReference type="ARBA" id="ARBA00023014"/>
    </source>
</evidence>
<comment type="function">
    <text evidence="13">CRISPR (clustered regularly interspaced short palindromic repeat) is an adaptive immune system that provides protection against mobile genetic elements (viruses, transposable elements and conjugative plasmids). CRISPR clusters contain sequences complementary to antecedent mobile elements and target invading nucleic acids. CRISPR clusters are transcribed and processed into CRISPR RNA (crRNA).</text>
</comment>
<dbReference type="GO" id="GO:0051536">
    <property type="term" value="F:iron-sulfur cluster binding"/>
    <property type="evidence" value="ECO:0007669"/>
    <property type="project" value="UniProtKB-KW"/>
</dbReference>
<dbReference type="InterPro" id="IPR013343">
    <property type="entry name" value="CRISPR-assoc_prot_Cas4"/>
</dbReference>
<dbReference type="InterPro" id="IPR011604">
    <property type="entry name" value="PDDEXK-like_dom_sf"/>
</dbReference>
<comment type="similarity">
    <text evidence="2 13">Belongs to the CRISPR-associated exonuclease Cas4 family.</text>
</comment>
<keyword evidence="8 13" id="KW-0269">Exonuclease</keyword>
<evidence type="ECO:0000256" key="6">
    <source>
        <dbReference type="ARBA" id="ARBA00022723"/>
    </source>
</evidence>
<keyword evidence="12 13" id="KW-0464">Manganese</keyword>
<keyword evidence="9 13" id="KW-0408">Iron</keyword>
<dbReference type="PANTHER" id="PTHR36531:SF6">
    <property type="entry name" value="DNA REPLICATION ATP-DEPENDENT HELICASE_NUCLEASE DNA2"/>
    <property type="match status" value="1"/>
</dbReference>
<accession>A0A483CMV9</accession>
<dbReference type="InterPro" id="IPR051827">
    <property type="entry name" value="Cas4_exonuclease"/>
</dbReference>
<dbReference type="InterPro" id="IPR022765">
    <property type="entry name" value="Dna2/Cas4_DUF83"/>
</dbReference>
<comment type="cofactor">
    <cofactor evidence="13">
        <name>iron-sulfur cluster</name>
        <dbReference type="ChEBI" id="CHEBI:30408"/>
    </cofactor>
</comment>
<sequence>MTEKRYAEDELLSLSGIQHFRFCKRQWALIHIERQWEDNLRTTEGHFLHERVDDPFLRESRGDVMISRAFPLVSYRLGLYGVADVVEYVRSENGVSLPGCDGLWKMHPVEYKRGKPKIDERDEVQLCAQVMCLEEMFDVHISSADFYYNEIRRRIHLKITEELRDLVISLAGEMHDLFKKGITPPAERSQNCRFCSLVDVCVPKLTKKSVSARKYVTKHVSDACVGDL</sequence>
<dbReference type="Proteomes" id="UP000292580">
    <property type="component" value="Unassembled WGS sequence"/>
</dbReference>
<comment type="caution">
    <text evidence="15">The sequence shown here is derived from an EMBL/GenBank/DDBJ whole genome shotgun (WGS) entry which is preliminary data.</text>
</comment>
<dbReference type="EMBL" id="PGCL01000003">
    <property type="protein sequence ID" value="TAJ43962.1"/>
    <property type="molecule type" value="Genomic_DNA"/>
</dbReference>
<dbReference type="Pfam" id="PF01930">
    <property type="entry name" value="Cas_Cas4"/>
    <property type="match status" value="1"/>
</dbReference>
<evidence type="ECO:0000256" key="11">
    <source>
        <dbReference type="ARBA" id="ARBA00023118"/>
    </source>
</evidence>
<dbReference type="Gene3D" id="3.90.320.10">
    <property type="match status" value="1"/>
</dbReference>
<evidence type="ECO:0000256" key="5">
    <source>
        <dbReference type="ARBA" id="ARBA00022722"/>
    </source>
</evidence>
<comment type="cofactor">
    <cofactor evidence="1">
        <name>[4Fe-4S] cluster</name>
        <dbReference type="ChEBI" id="CHEBI:49883"/>
    </cofactor>
</comment>
<keyword evidence="16" id="KW-1185">Reference proteome</keyword>
<dbReference type="PANTHER" id="PTHR36531">
    <property type="entry name" value="CRISPR-ASSOCIATED EXONUCLEASE CAS4"/>
    <property type="match status" value="1"/>
</dbReference>
<evidence type="ECO:0000313" key="15">
    <source>
        <dbReference type="EMBL" id="TAJ43962.1"/>
    </source>
</evidence>
<keyword evidence="7 13" id="KW-0378">Hydrolase</keyword>
<evidence type="ECO:0000256" key="2">
    <source>
        <dbReference type="ARBA" id="ARBA00009189"/>
    </source>
</evidence>
<organism evidence="15 16">
    <name type="scientific">Methanofollis fontis</name>
    <dbReference type="NCBI Taxonomy" id="2052832"/>
    <lineage>
        <taxon>Archaea</taxon>
        <taxon>Methanobacteriati</taxon>
        <taxon>Methanobacteriota</taxon>
        <taxon>Stenosarchaea group</taxon>
        <taxon>Methanomicrobia</taxon>
        <taxon>Methanomicrobiales</taxon>
        <taxon>Methanomicrobiaceae</taxon>
        <taxon>Methanofollis</taxon>
    </lineage>
</organism>
<evidence type="ECO:0000256" key="4">
    <source>
        <dbReference type="ARBA" id="ARBA00020049"/>
    </source>
</evidence>
<dbReference type="EC" id="3.1.12.1" evidence="3 13"/>
<protein>
    <recommendedName>
        <fullName evidence="4 13">CRISPR-associated exonuclease Cas4</fullName>
        <ecNumber evidence="3 13">3.1.12.1</ecNumber>
    </recommendedName>
</protein>
<dbReference type="RefSeq" id="WP_130647024.1">
    <property type="nucleotide sequence ID" value="NZ_PGCL01000003.1"/>
</dbReference>